<keyword evidence="4" id="KW-1185">Reference proteome</keyword>
<dbReference type="Gene3D" id="1.10.10.10">
    <property type="entry name" value="Winged helix-like DNA-binding domain superfamily/Winged helix DNA-binding domain"/>
    <property type="match status" value="1"/>
</dbReference>
<dbReference type="PANTHER" id="PTHR18964:SF149">
    <property type="entry name" value="BIFUNCTIONAL UDP-N-ACETYLGLUCOSAMINE 2-EPIMERASE_N-ACETYLMANNOSAMINE KINASE"/>
    <property type="match status" value="1"/>
</dbReference>
<proteinExistence type="inferred from homology"/>
<dbReference type="PANTHER" id="PTHR18964">
    <property type="entry name" value="ROK (REPRESSOR, ORF, KINASE) FAMILY"/>
    <property type="match status" value="1"/>
</dbReference>
<reference evidence="3 4" key="1">
    <citation type="submission" date="2020-08" db="EMBL/GenBank/DDBJ databases">
        <title>Sequencing the genomes of 1000 actinobacteria strains.</title>
        <authorList>
            <person name="Klenk H.-P."/>
        </authorList>
    </citation>
    <scope>NUCLEOTIDE SEQUENCE [LARGE SCALE GENOMIC DNA]</scope>
    <source>
        <strain evidence="3 4">DSM 28796</strain>
    </source>
</reference>
<sequence length="366" mass="38826">MRPTTPLDRVAGAHDAAVLAVARRGDPVSRAALAQELQVTPQAISKILGRLMERGLVEEAGTVGAGPGKPTTLYRIVPGSRRAIGLHLTRSRLHSVVVDLTGEILERREIETGGLQPVPDLIATLAAQTRSLVDVGPGTLLGVGVGMPGPVDGEEGVYRGTSDPDPWRGAPIRRLLAAELDLPVLLDHDSRAALVGEAWSQPGLLRNAALVLVEDGLGAALCIEDRIVRGAHSHAGEVGHTVVRLGGEQCPCGRRGCAQVEYRAALERGDEELGAQILAEVVVNLVRLVDVDRVVLGGRTVYEQHARSMDAIRDALTEGLRDEPWVHVEVMLSTRGTDLIAVGAACEVLEHKNGLPQLLFGADDRG</sequence>
<name>A0A841AGR3_9MICO</name>
<organism evidence="3 4">
    <name type="scientific">Brachybacterium aquaticum</name>
    <dbReference type="NCBI Taxonomy" id="1432564"/>
    <lineage>
        <taxon>Bacteria</taxon>
        <taxon>Bacillati</taxon>
        <taxon>Actinomycetota</taxon>
        <taxon>Actinomycetes</taxon>
        <taxon>Micrococcales</taxon>
        <taxon>Dermabacteraceae</taxon>
        <taxon>Brachybacterium</taxon>
    </lineage>
</organism>
<comment type="similarity">
    <text evidence="1">Belongs to the ROK (NagC/XylR) family.</text>
</comment>
<dbReference type="SUPFAM" id="SSF53067">
    <property type="entry name" value="Actin-like ATPase domain"/>
    <property type="match status" value="1"/>
</dbReference>
<dbReference type="InterPro" id="IPR049874">
    <property type="entry name" value="ROK_cs"/>
</dbReference>
<dbReference type="InterPro" id="IPR000600">
    <property type="entry name" value="ROK"/>
</dbReference>
<dbReference type="InterPro" id="IPR000835">
    <property type="entry name" value="HTH_MarR-typ"/>
</dbReference>
<dbReference type="Pfam" id="PF00480">
    <property type="entry name" value="ROK"/>
    <property type="match status" value="1"/>
</dbReference>
<dbReference type="AlphaFoldDB" id="A0A841AGR3"/>
<dbReference type="PROSITE" id="PS01125">
    <property type="entry name" value="ROK"/>
    <property type="match status" value="1"/>
</dbReference>
<dbReference type="InterPro" id="IPR036390">
    <property type="entry name" value="WH_DNA-bd_sf"/>
</dbReference>
<dbReference type="InterPro" id="IPR043129">
    <property type="entry name" value="ATPase_NBD"/>
</dbReference>
<keyword evidence="3" id="KW-0418">Kinase</keyword>
<dbReference type="SUPFAM" id="SSF46785">
    <property type="entry name" value="Winged helix' DNA-binding domain"/>
    <property type="match status" value="1"/>
</dbReference>
<dbReference type="EMBL" id="JACHLZ010000001">
    <property type="protein sequence ID" value="MBB5832274.1"/>
    <property type="molecule type" value="Genomic_DNA"/>
</dbReference>
<dbReference type="GO" id="GO:0016301">
    <property type="term" value="F:kinase activity"/>
    <property type="evidence" value="ECO:0007669"/>
    <property type="project" value="UniProtKB-KW"/>
</dbReference>
<dbReference type="Proteomes" id="UP000588158">
    <property type="component" value="Unassembled WGS sequence"/>
</dbReference>
<comment type="caution">
    <text evidence="3">The sequence shown here is derived from an EMBL/GenBank/DDBJ whole genome shotgun (WGS) entry which is preliminary data.</text>
</comment>
<evidence type="ECO:0000313" key="4">
    <source>
        <dbReference type="Proteomes" id="UP000588158"/>
    </source>
</evidence>
<keyword evidence="3" id="KW-0808">Transferase</keyword>
<dbReference type="GO" id="GO:0003700">
    <property type="term" value="F:DNA-binding transcription factor activity"/>
    <property type="evidence" value="ECO:0007669"/>
    <property type="project" value="InterPro"/>
</dbReference>
<evidence type="ECO:0000259" key="2">
    <source>
        <dbReference type="Pfam" id="PF12802"/>
    </source>
</evidence>
<protein>
    <submittedName>
        <fullName evidence="3">Putative NBD/HSP70 family sugar kinase</fullName>
    </submittedName>
</protein>
<evidence type="ECO:0000313" key="3">
    <source>
        <dbReference type="EMBL" id="MBB5832274.1"/>
    </source>
</evidence>
<gene>
    <name evidence="3" type="ORF">HNR70_002087</name>
</gene>
<feature type="domain" description="HTH marR-type" evidence="2">
    <location>
        <begin position="19"/>
        <end position="59"/>
    </location>
</feature>
<dbReference type="Pfam" id="PF12802">
    <property type="entry name" value="MarR_2"/>
    <property type="match status" value="1"/>
</dbReference>
<dbReference type="Gene3D" id="3.30.420.40">
    <property type="match status" value="3"/>
</dbReference>
<accession>A0A841AGR3</accession>
<evidence type="ECO:0000256" key="1">
    <source>
        <dbReference type="ARBA" id="ARBA00006479"/>
    </source>
</evidence>
<dbReference type="InterPro" id="IPR036388">
    <property type="entry name" value="WH-like_DNA-bd_sf"/>
</dbReference>
<dbReference type="RefSeq" id="WP_184325626.1">
    <property type="nucleotide sequence ID" value="NZ_JACHLZ010000001.1"/>
</dbReference>